<dbReference type="Gene3D" id="1.10.10.60">
    <property type="entry name" value="Homeodomain-like"/>
    <property type="match status" value="1"/>
</dbReference>
<keyword evidence="2 5" id="KW-0238">DNA-binding</keyword>
<dbReference type="SUPFAM" id="SSF46689">
    <property type="entry name" value="Homeodomain-like"/>
    <property type="match status" value="1"/>
</dbReference>
<evidence type="ECO:0000256" key="2">
    <source>
        <dbReference type="ARBA" id="ARBA00023125"/>
    </source>
</evidence>
<gene>
    <name evidence="5" type="ORF">EDD54_1631</name>
</gene>
<proteinExistence type="predicted"/>
<name>A0A4R6RMG1_9HYPH</name>
<dbReference type="InterPro" id="IPR032687">
    <property type="entry name" value="AraC-type_N"/>
</dbReference>
<organism evidence="5 6">
    <name type="scientific">Oharaeibacter diazotrophicus</name>
    <dbReference type="NCBI Taxonomy" id="1920512"/>
    <lineage>
        <taxon>Bacteria</taxon>
        <taxon>Pseudomonadati</taxon>
        <taxon>Pseudomonadota</taxon>
        <taxon>Alphaproteobacteria</taxon>
        <taxon>Hyphomicrobiales</taxon>
        <taxon>Pleomorphomonadaceae</taxon>
        <taxon>Oharaeibacter</taxon>
    </lineage>
</organism>
<dbReference type="AlphaFoldDB" id="A0A4R6RMG1"/>
<dbReference type="Pfam" id="PF12833">
    <property type="entry name" value="HTH_18"/>
    <property type="match status" value="1"/>
</dbReference>
<accession>A0A4R6RMG1</accession>
<dbReference type="SMART" id="SM00342">
    <property type="entry name" value="HTH_ARAC"/>
    <property type="match status" value="1"/>
</dbReference>
<evidence type="ECO:0000259" key="4">
    <source>
        <dbReference type="PROSITE" id="PS01124"/>
    </source>
</evidence>
<dbReference type="PANTHER" id="PTHR47894">
    <property type="entry name" value="HTH-TYPE TRANSCRIPTIONAL REGULATOR GADX"/>
    <property type="match status" value="1"/>
</dbReference>
<dbReference type="PROSITE" id="PS00041">
    <property type="entry name" value="HTH_ARAC_FAMILY_1"/>
    <property type="match status" value="1"/>
</dbReference>
<dbReference type="OrthoDB" id="9805730at2"/>
<protein>
    <submittedName>
        <fullName evidence="5">AraC-like DNA-binding protein</fullName>
    </submittedName>
</protein>
<dbReference type="GO" id="GO:0005829">
    <property type="term" value="C:cytosol"/>
    <property type="evidence" value="ECO:0007669"/>
    <property type="project" value="TreeGrafter"/>
</dbReference>
<dbReference type="InterPro" id="IPR020449">
    <property type="entry name" value="Tscrpt_reg_AraC-type_HTH"/>
</dbReference>
<sequence>MDGHALTRASTIGPLVDVIDRDGGSVARVFRAADLPVRLVERPEMLVPLAFQTRLVVAAAREIGDDLLPVRLSAAAGTAGLGAYAGHVLGAPTLGAAIAIGNALVHRILQSATVTRLERRGATVRWLYRVDAALDAGRAENELLAVGYILAMLRRFAGSGWTPIRVELPGPPPPARAAIEQGFAAPLAEGPDAAVVFPADLLDVAGPGPATDPDAAALPAPHDLPSRVRAMVDLAMLDGAPRRERVAAWLGLSTRTMQRRLADDGLAFAALLAAVRADRAADLLGRGATVADVAFDLGYSDPAHFARAFRAWTGRPPSSFRAGRRPRRPAGP</sequence>
<dbReference type="Pfam" id="PF12625">
    <property type="entry name" value="Arabinose_bd"/>
    <property type="match status" value="1"/>
</dbReference>
<keyword evidence="3" id="KW-0804">Transcription</keyword>
<dbReference type="Proteomes" id="UP000294547">
    <property type="component" value="Unassembled WGS sequence"/>
</dbReference>
<dbReference type="PANTHER" id="PTHR47894:SF1">
    <property type="entry name" value="HTH-TYPE TRANSCRIPTIONAL REGULATOR VQSM"/>
    <property type="match status" value="1"/>
</dbReference>
<keyword evidence="1" id="KW-0805">Transcription regulation</keyword>
<evidence type="ECO:0000313" key="5">
    <source>
        <dbReference type="EMBL" id="TDP87732.1"/>
    </source>
</evidence>
<evidence type="ECO:0000256" key="3">
    <source>
        <dbReference type="ARBA" id="ARBA00023163"/>
    </source>
</evidence>
<dbReference type="GO" id="GO:0000976">
    <property type="term" value="F:transcription cis-regulatory region binding"/>
    <property type="evidence" value="ECO:0007669"/>
    <property type="project" value="TreeGrafter"/>
</dbReference>
<evidence type="ECO:0000313" key="6">
    <source>
        <dbReference type="Proteomes" id="UP000294547"/>
    </source>
</evidence>
<keyword evidence="6" id="KW-1185">Reference proteome</keyword>
<dbReference type="InterPro" id="IPR018062">
    <property type="entry name" value="HTH_AraC-typ_CS"/>
</dbReference>
<dbReference type="PRINTS" id="PR00032">
    <property type="entry name" value="HTHARAC"/>
</dbReference>
<dbReference type="InterPro" id="IPR009057">
    <property type="entry name" value="Homeodomain-like_sf"/>
</dbReference>
<dbReference type="GO" id="GO:0003700">
    <property type="term" value="F:DNA-binding transcription factor activity"/>
    <property type="evidence" value="ECO:0007669"/>
    <property type="project" value="InterPro"/>
</dbReference>
<feature type="domain" description="HTH araC/xylS-type" evidence="4">
    <location>
        <begin position="226"/>
        <end position="323"/>
    </location>
</feature>
<reference evidence="5 6" key="1">
    <citation type="submission" date="2019-03" db="EMBL/GenBank/DDBJ databases">
        <title>Genomic Encyclopedia of Type Strains, Phase IV (KMG-IV): sequencing the most valuable type-strain genomes for metagenomic binning, comparative biology and taxonomic classification.</title>
        <authorList>
            <person name="Goeker M."/>
        </authorList>
    </citation>
    <scope>NUCLEOTIDE SEQUENCE [LARGE SCALE GENOMIC DNA]</scope>
    <source>
        <strain evidence="5 6">DSM 102969</strain>
    </source>
</reference>
<dbReference type="RefSeq" id="WP_126541550.1">
    <property type="nucleotide sequence ID" value="NZ_BSPM01000008.1"/>
</dbReference>
<dbReference type="InterPro" id="IPR018060">
    <property type="entry name" value="HTH_AraC"/>
</dbReference>
<dbReference type="PROSITE" id="PS01124">
    <property type="entry name" value="HTH_ARAC_FAMILY_2"/>
    <property type="match status" value="1"/>
</dbReference>
<dbReference type="EMBL" id="SNXY01000006">
    <property type="protein sequence ID" value="TDP87732.1"/>
    <property type="molecule type" value="Genomic_DNA"/>
</dbReference>
<comment type="caution">
    <text evidence="5">The sequence shown here is derived from an EMBL/GenBank/DDBJ whole genome shotgun (WGS) entry which is preliminary data.</text>
</comment>
<evidence type="ECO:0000256" key="1">
    <source>
        <dbReference type="ARBA" id="ARBA00023015"/>
    </source>
</evidence>